<gene>
    <name evidence="1" type="ORF">CP10881SC42_0720</name>
</gene>
<dbReference type="Gene3D" id="3.40.50.300">
    <property type="entry name" value="P-loop containing nucleotide triphosphate hydrolases"/>
    <property type="match status" value="1"/>
</dbReference>
<dbReference type="InterPro" id="IPR050238">
    <property type="entry name" value="DNA_Rep/Repair_Clamp_Loader"/>
</dbReference>
<dbReference type="InterPro" id="IPR027417">
    <property type="entry name" value="P-loop_NTPase"/>
</dbReference>
<dbReference type="EMBL" id="ATND01000002">
    <property type="protein sequence ID" value="EPP38419.1"/>
    <property type="molecule type" value="Genomic_DNA"/>
</dbReference>
<evidence type="ECO:0000313" key="2">
    <source>
        <dbReference type="Proteomes" id="UP000014821"/>
    </source>
</evidence>
<proteinExistence type="predicted"/>
<dbReference type="RefSeq" id="WP_020356207.1">
    <property type="nucleotide sequence ID" value="NZ_KE360587.1"/>
</dbReference>
<dbReference type="PANTHER" id="PTHR11669">
    <property type="entry name" value="REPLICATION FACTOR C / DNA POLYMERASE III GAMMA-TAU SUBUNIT"/>
    <property type="match status" value="1"/>
</dbReference>
<keyword evidence="2" id="KW-1185">Reference proteome</keyword>
<dbReference type="Pfam" id="PF13177">
    <property type="entry name" value="DNA_pol3_delta2"/>
    <property type="match status" value="1"/>
</dbReference>
<organism evidence="1 2">
    <name type="scientific">Chlamydia avium</name>
    <dbReference type="NCBI Taxonomy" id="1457141"/>
    <lineage>
        <taxon>Bacteria</taxon>
        <taxon>Pseudomonadati</taxon>
        <taxon>Chlamydiota</taxon>
        <taxon>Chlamydiia</taxon>
        <taxon>Chlamydiales</taxon>
        <taxon>Chlamydiaceae</taxon>
        <taxon>Chlamydia/Chlamydophila group</taxon>
        <taxon>Chlamydia</taxon>
    </lineage>
</organism>
<dbReference type="SUPFAM" id="SSF52540">
    <property type="entry name" value="P-loop containing nucleoside triphosphate hydrolases"/>
    <property type="match status" value="1"/>
</dbReference>
<accession>A0ABP2X6G6</accession>
<evidence type="ECO:0000313" key="1">
    <source>
        <dbReference type="EMBL" id="EPP38419.1"/>
    </source>
</evidence>
<name>A0ABP2X6G6_9CHLA</name>
<dbReference type="PANTHER" id="PTHR11669:SF0">
    <property type="entry name" value="PROTEIN STICHEL-LIKE 2"/>
    <property type="match status" value="1"/>
</dbReference>
<comment type="caution">
    <text evidence="1">The sequence shown here is derived from an EMBL/GenBank/DDBJ whole genome shotgun (WGS) entry which is preliminary data.</text>
</comment>
<dbReference type="Proteomes" id="UP000014821">
    <property type="component" value="Unassembled WGS sequence"/>
</dbReference>
<dbReference type="NCBIfam" id="NF004577">
    <property type="entry name" value="PRK05917.1"/>
    <property type="match status" value="1"/>
</dbReference>
<sequence length="288" mass="32458">MQVEKQVVKDPWESLLSSISQGKLPHAILLHGPSLPQLSLYSHNLAAHILLKDHPDAQYKISQNVHPDIYEFFPSGKGRLHTIEVPREIKRNIAIFPFEGSYKIYILHEVDRMMLPAISIFLKVIEDAPAHSVIILTSTKLQCLPPTLISRSLVLYIGGEEQFTLNSEEMTYLLAYASGTMNITEVGKIVKGTADTDKQVLRDKAKFLLEVLLKLFRDRFILSLNMSASSLSYPQYTKEIFNLPLLPLEKVLIIIEKACQSLNNSSPASSCMEWVALQLLSLRSSIEN</sequence>
<protein>
    <submittedName>
        <fullName evidence="1">DNA polymerase III, delta subunit</fullName>
    </submittedName>
</protein>
<reference evidence="1" key="1">
    <citation type="submission" date="2013-04" db="EMBL/GenBank/DDBJ databases">
        <title>Genome sequence of Chlamydia psittaci 10_881_SC42.</title>
        <authorList>
            <person name="Huot-Creasy H."/>
            <person name="McCracken C.L."/>
            <person name="Humphries M."/>
            <person name="Sachse K."/>
            <person name="Laroucau K."/>
            <person name="Bavoil P."/>
            <person name="Myers G.S."/>
        </authorList>
    </citation>
    <scope>NUCLEOTIDE SEQUENCE [LARGE SCALE GENOMIC DNA]</scope>
    <source>
        <strain evidence="1">10_881_SC42</strain>
    </source>
</reference>